<dbReference type="EnsemblMetazoa" id="CPIJ004103-RA">
    <property type="protein sequence ID" value="CPIJ004103-PA"/>
    <property type="gene ID" value="CPIJ004103"/>
</dbReference>
<reference evidence="3" key="2">
    <citation type="submission" date="2021-02" db="UniProtKB">
        <authorList>
            <consortium name="EnsemblMetazoa"/>
        </authorList>
    </citation>
    <scope>IDENTIFICATION</scope>
    <source>
        <strain evidence="3">JHB</strain>
    </source>
</reference>
<dbReference type="AlphaFoldDB" id="B0WAJ9"/>
<dbReference type="HOGENOM" id="CLU_2135923_0_0_1"/>
<feature type="region of interest" description="Disordered" evidence="1">
    <location>
        <begin position="88"/>
        <end position="113"/>
    </location>
</feature>
<dbReference type="Proteomes" id="UP000002320">
    <property type="component" value="Unassembled WGS sequence"/>
</dbReference>
<feature type="compositionally biased region" description="Polar residues" evidence="1">
    <location>
        <begin position="1"/>
        <end position="15"/>
    </location>
</feature>
<gene>
    <name evidence="3" type="primary">6035581</name>
    <name evidence="2" type="ORF">CpipJ_CPIJ004103</name>
</gene>
<reference evidence="2" key="1">
    <citation type="submission" date="2007-03" db="EMBL/GenBank/DDBJ databases">
        <title>Annotation of Culex pipiens quinquefasciatus.</title>
        <authorList>
            <consortium name="The Broad Institute Genome Sequencing Platform"/>
            <person name="Atkinson P.W."/>
            <person name="Hemingway J."/>
            <person name="Christensen B.M."/>
            <person name="Higgs S."/>
            <person name="Kodira C."/>
            <person name="Hannick L."/>
            <person name="Megy K."/>
            <person name="O'Leary S."/>
            <person name="Pearson M."/>
            <person name="Haas B.J."/>
            <person name="Mauceli E."/>
            <person name="Wortman J.R."/>
            <person name="Lee N.H."/>
            <person name="Guigo R."/>
            <person name="Stanke M."/>
            <person name="Alvarado L."/>
            <person name="Amedeo P."/>
            <person name="Antoine C.H."/>
            <person name="Arensburger P."/>
            <person name="Bidwell S.L."/>
            <person name="Crawford M."/>
            <person name="Camaro F."/>
            <person name="Devon K."/>
            <person name="Engels R."/>
            <person name="Hammond M."/>
            <person name="Howarth C."/>
            <person name="Koehrsen M."/>
            <person name="Lawson D."/>
            <person name="Montgomery P."/>
            <person name="Nene V."/>
            <person name="Nusbaum C."/>
            <person name="Puiu D."/>
            <person name="Romero-Severson J."/>
            <person name="Severson D.W."/>
            <person name="Shumway M."/>
            <person name="Sisk P."/>
            <person name="Stolte C."/>
            <person name="Zeng Q."/>
            <person name="Eisenstadt E."/>
            <person name="Fraser-Liggett C."/>
            <person name="Strausberg R."/>
            <person name="Galagan J."/>
            <person name="Birren B."/>
            <person name="Collins F.H."/>
        </authorList>
    </citation>
    <scope>NUCLEOTIDE SEQUENCE [LARGE SCALE GENOMIC DNA]</scope>
    <source>
        <strain evidence="2">JHB</strain>
    </source>
</reference>
<dbReference type="VEuPathDB" id="VectorBase:CPIJ004103"/>
<name>B0WAJ9_CULQU</name>
<sequence length="113" mass="12170">MILNQELSSNRTRILNNGDDGRSSLVNRLGRRPDRTPNKGGTRPFYNRFLGGIRRIIRAICATHAGHPLGAHVTELCWASSDDNGRDRGQLTGQVIGSTIGGSLSGGNVQSDD</sequence>
<evidence type="ECO:0000256" key="1">
    <source>
        <dbReference type="SAM" id="MobiDB-lite"/>
    </source>
</evidence>
<dbReference type="OrthoDB" id="7764099at2759"/>
<protein>
    <submittedName>
        <fullName evidence="2 3">Uncharacterized protein</fullName>
    </submittedName>
</protein>
<dbReference type="KEGG" id="cqu:CpipJ_CPIJ004103"/>
<keyword evidence="4" id="KW-1185">Reference proteome</keyword>
<accession>B0WAJ9</accession>
<dbReference type="VEuPathDB" id="VectorBase:CQUJHB007361"/>
<organism>
    <name type="scientific">Culex quinquefasciatus</name>
    <name type="common">Southern house mosquito</name>
    <name type="synonym">Culex pungens</name>
    <dbReference type="NCBI Taxonomy" id="7176"/>
    <lineage>
        <taxon>Eukaryota</taxon>
        <taxon>Metazoa</taxon>
        <taxon>Ecdysozoa</taxon>
        <taxon>Arthropoda</taxon>
        <taxon>Hexapoda</taxon>
        <taxon>Insecta</taxon>
        <taxon>Pterygota</taxon>
        <taxon>Neoptera</taxon>
        <taxon>Endopterygota</taxon>
        <taxon>Diptera</taxon>
        <taxon>Nematocera</taxon>
        <taxon>Culicoidea</taxon>
        <taxon>Culicidae</taxon>
        <taxon>Culicinae</taxon>
        <taxon>Culicini</taxon>
        <taxon>Culex</taxon>
        <taxon>Culex</taxon>
    </lineage>
</organism>
<evidence type="ECO:0000313" key="4">
    <source>
        <dbReference type="Proteomes" id="UP000002320"/>
    </source>
</evidence>
<evidence type="ECO:0000313" key="2">
    <source>
        <dbReference type="EMBL" id="EDS41422.1"/>
    </source>
</evidence>
<proteinExistence type="predicted"/>
<evidence type="ECO:0000313" key="3">
    <source>
        <dbReference type="EnsemblMetazoa" id="CPIJ004103-PA"/>
    </source>
</evidence>
<dbReference type="InParanoid" id="B0WAJ9"/>
<dbReference type="EMBL" id="DS231872">
    <property type="protein sequence ID" value="EDS41422.1"/>
    <property type="molecule type" value="Genomic_DNA"/>
</dbReference>
<feature type="region of interest" description="Disordered" evidence="1">
    <location>
        <begin position="1"/>
        <end position="43"/>
    </location>
</feature>